<name>A0A3P3WDK4_9FLAO</name>
<feature type="compositionally biased region" description="Low complexity" evidence="1">
    <location>
        <begin position="367"/>
        <end position="379"/>
    </location>
</feature>
<dbReference type="RefSeq" id="WP_125018877.1">
    <property type="nucleotide sequence ID" value="NZ_RQVQ01000015.1"/>
</dbReference>
<protein>
    <submittedName>
        <fullName evidence="3">Collagen-like protein</fullName>
    </submittedName>
</protein>
<keyword evidence="3" id="KW-0176">Collagen</keyword>
<dbReference type="PANTHER" id="PTHR24637">
    <property type="entry name" value="COLLAGEN"/>
    <property type="match status" value="1"/>
</dbReference>
<dbReference type="OrthoDB" id="1247310at2"/>
<accession>A0A3P3WDK4</accession>
<feature type="compositionally biased region" description="Low complexity" evidence="1">
    <location>
        <begin position="299"/>
        <end position="328"/>
    </location>
</feature>
<keyword evidence="4" id="KW-1185">Reference proteome</keyword>
<evidence type="ECO:0000256" key="1">
    <source>
        <dbReference type="SAM" id="MobiDB-lite"/>
    </source>
</evidence>
<dbReference type="PANTHER" id="PTHR24637:SF422">
    <property type="entry name" value="COLLAGEN IV NC1 DOMAIN-CONTAINING PROTEIN"/>
    <property type="match status" value="1"/>
</dbReference>
<keyword evidence="2" id="KW-0732">Signal</keyword>
<evidence type="ECO:0000313" key="3">
    <source>
        <dbReference type="EMBL" id="RRJ90633.1"/>
    </source>
</evidence>
<feature type="compositionally biased region" description="Low complexity" evidence="1">
    <location>
        <begin position="337"/>
        <end position="352"/>
    </location>
</feature>
<sequence length="593" mass="61931">MKNKFFPLALALLGNVAYSQFGIGTLQPNNSSQLEVFSDNRGILIPRVQLSSRTDATTITSGNLNSLLVFNVTDNSFIKPGYYYWFDNIWQKLINSTDFEELIDSDTGDLILQVVGGNLVVVDVHGNTGQIAIADLNIITNLVNNLDGTYTYTNEANQNTTIDVTQDVINNFEDIISNTSVLETTVNYLTDTKVGGNLSYNGSIFSYINSTGAVQNFTIGDIETTTYLTVSADGKSFTYENEDGEIVTVNLLAGKQGVQGVQGQSTYEIWQGLPGNDGKTIIEFLESFRGETGAIGLTGLTGSPGPTGATGAKGNTGSPGPTGAIGPEGPEGPVGPSGPAGATGATGVAGPEGPTGPTGPMGPTGPAGPMGSTGPTGPTGPAGIGGKITAGDAIGLTGTGTNLDPYHLSVNVDNGLTIDDNKIKLGGSLTESITFNTTATNSIAIVGLEAGNTSDHIIVTDTNGVLKSANAVTPSFFSLPTIVLPTTSSNLPSYVTYNLGEFTVNLYDLYSKQFGMVGNVVGSSRSAIRSENAISNLPLFSQNELEYFITYFDNTVYNPLTITLSENGILTYTIVPSGTPSSKTYMNIVFKVN</sequence>
<dbReference type="AlphaFoldDB" id="A0A3P3WDK4"/>
<dbReference type="EMBL" id="RQVQ01000015">
    <property type="protein sequence ID" value="RRJ90633.1"/>
    <property type="molecule type" value="Genomic_DNA"/>
</dbReference>
<dbReference type="InterPro" id="IPR008160">
    <property type="entry name" value="Collagen"/>
</dbReference>
<dbReference type="Proteomes" id="UP000275719">
    <property type="component" value="Unassembled WGS sequence"/>
</dbReference>
<feature type="signal peptide" evidence="2">
    <location>
        <begin position="1"/>
        <end position="19"/>
    </location>
</feature>
<feature type="chain" id="PRO_5018054435" evidence="2">
    <location>
        <begin position="20"/>
        <end position="593"/>
    </location>
</feature>
<evidence type="ECO:0000256" key="2">
    <source>
        <dbReference type="SAM" id="SignalP"/>
    </source>
</evidence>
<gene>
    <name evidence="3" type="ORF">EG240_08045</name>
</gene>
<organism evidence="3 4">
    <name type="scientific">Paenimyroides tangerinum</name>
    <dbReference type="NCBI Taxonomy" id="2488728"/>
    <lineage>
        <taxon>Bacteria</taxon>
        <taxon>Pseudomonadati</taxon>
        <taxon>Bacteroidota</taxon>
        <taxon>Flavobacteriia</taxon>
        <taxon>Flavobacteriales</taxon>
        <taxon>Flavobacteriaceae</taxon>
        <taxon>Paenimyroides</taxon>
    </lineage>
</organism>
<proteinExistence type="predicted"/>
<comment type="caution">
    <text evidence="3">The sequence shown here is derived from an EMBL/GenBank/DDBJ whole genome shotgun (WGS) entry which is preliminary data.</text>
</comment>
<reference evidence="3 4" key="1">
    <citation type="submission" date="2018-11" db="EMBL/GenBank/DDBJ databases">
        <title>Flavobacterium sp. nov., YIM 102701-2 draft genome.</title>
        <authorList>
            <person name="Li G."/>
            <person name="Jiang Y."/>
        </authorList>
    </citation>
    <scope>NUCLEOTIDE SEQUENCE [LARGE SCALE GENOMIC DNA]</scope>
    <source>
        <strain evidence="3 4">YIM 102701-2</strain>
    </source>
</reference>
<evidence type="ECO:0000313" key="4">
    <source>
        <dbReference type="Proteomes" id="UP000275719"/>
    </source>
</evidence>
<feature type="region of interest" description="Disordered" evidence="1">
    <location>
        <begin position="299"/>
        <end position="386"/>
    </location>
</feature>
<dbReference type="Pfam" id="PF01391">
    <property type="entry name" value="Collagen"/>
    <property type="match status" value="1"/>
</dbReference>